<accession>A0A1V8SU81</accession>
<evidence type="ECO:0000313" key="2">
    <source>
        <dbReference type="Proteomes" id="UP000192596"/>
    </source>
</evidence>
<name>A0A1V8SU81_9PEZI</name>
<dbReference type="EMBL" id="NAJO01000027">
    <property type="protein sequence ID" value="OQO02432.1"/>
    <property type="molecule type" value="Genomic_DNA"/>
</dbReference>
<dbReference type="AlphaFoldDB" id="A0A1V8SU81"/>
<protein>
    <submittedName>
        <fullName evidence="1">Uncharacterized protein</fullName>
    </submittedName>
</protein>
<proteinExistence type="predicted"/>
<evidence type="ECO:0000313" key="1">
    <source>
        <dbReference type="EMBL" id="OQO02432.1"/>
    </source>
</evidence>
<dbReference type="Proteomes" id="UP000192596">
    <property type="component" value="Unassembled WGS sequence"/>
</dbReference>
<dbReference type="InParanoid" id="A0A1V8SU81"/>
<comment type="caution">
    <text evidence="1">The sequence shown here is derived from an EMBL/GenBank/DDBJ whole genome shotgun (WGS) entry which is preliminary data.</text>
</comment>
<sequence>MGLFDTAEEAATRDWKKPPALLERSGGGVHDSYWRIADCRQSSYESLRMMIREQKLGVIDFGSSRELVCDRMDRFTCGLIQYHRCEIHELQQFVKQRGIAYQKYDDADDLVSKLCEADKKQTFTRMSALPSEIRVLIYEHYCAHFSYEALYAPTQPPLACVSHQVRQDVLPVFYSNAVFGIHGDPYVEGMQNTPVAVNIEIALGGMGYKLHVDEDVSAVLEVAMEERDSDNEDEEDEVDLSQLAQQMIEQEIQSVVASIVERADSKGKLCLGDIYRLD</sequence>
<organism evidence="1 2">
    <name type="scientific">Cryoendolithus antarcticus</name>
    <dbReference type="NCBI Taxonomy" id="1507870"/>
    <lineage>
        <taxon>Eukaryota</taxon>
        <taxon>Fungi</taxon>
        <taxon>Dikarya</taxon>
        <taxon>Ascomycota</taxon>
        <taxon>Pezizomycotina</taxon>
        <taxon>Dothideomycetes</taxon>
        <taxon>Dothideomycetidae</taxon>
        <taxon>Cladosporiales</taxon>
        <taxon>Cladosporiaceae</taxon>
        <taxon>Cryoendolithus</taxon>
    </lineage>
</organism>
<reference evidence="2" key="1">
    <citation type="submission" date="2017-03" db="EMBL/GenBank/DDBJ databases">
        <title>Genomes of endolithic fungi from Antarctica.</title>
        <authorList>
            <person name="Coleine C."/>
            <person name="Masonjones S."/>
            <person name="Stajich J.E."/>
        </authorList>
    </citation>
    <scope>NUCLEOTIDE SEQUENCE [LARGE SCALE GENOMIC DNA]</scope>
    <source>
        <strain evidence="2">CCFEE 5527</strain>
    </source>
</reference>
<keyword evidence="2" id="KW-1185">Reference proteome</keyword>
<gene>
    <name evidence="1" type="ORF">B0A48_11959</name>
</gene>
<dbReference type="OrthoDB" id="3649915at2759"/>